<proteinExistence type="predicted"/>
<dbReference type="AlphaFoldDB" id="I0L5L0"/>
<sequence length="115" mass="12758">MDEKIEAAQSWRELVHGTSGWWSGDPVVKAAYEDPTLRTLFPFPTHGTLKFFRYARQPYPAVPREELPFIVCGGPPYRVFTPGYEQLVGEATTAVEAVELVVASLPDPAPGESEH</sequence>
<dbReference type="eggNOG" id="ENOG50300GI">
    <property type="taxonomic scope" value="Bacteria"/>
</dbReference>
<dbReference type="InterPro" id="IPR045682">
    <property type="entry name" value="DUF6193"/>
</dbReference>
<dbReference type="RefSeq" id="WP_007460970.1">
    <property type="nucleotide sequence ID" value="NZ_HF570108.1"/>
</dbReference>
<accession>I0L5L0</accession>
<keyword evidence="2" id="KW-1185">Reference proteome</keyword>
<protein>
    <submittedName>
        <fullName evidence="1">Uncharacterized protein</fullName>
    </submittedName>
</protein>
<evidence type="ECO:0000313" key="2">
    <source>
        <dbReference type="Proteomes" id="UP000003448"/>
    </source>
</evidence>
<reference evidence="2" key="1">
    <citation type="journal article" date="2012" name="J. Bacteriol.">
        <title>Genome Sequence of Micromonospora lupini Lupac 08, Isolated from Root Nodules of Lupinus angustifolius.</title>
        <authorList>
            <person name="Alonso-Vega P."/>
            <person name="Normand P."/>
            <person name="Bacigalupe R."/>
            <person name="Pujic P."/>
            <person name="Lajus A."/>
            <person name="Vallenet D."/>
            <person name="Carro L."/>
            <person name="Coll P."/>
            <person name="Trujillo M.E."/>
        </authorList>
    </citation>
    <scope>NUCLEOTIDE SEQUENCE [LARGE SCALE GENOMIC DNA]</scope>
    <source>
        <strain evidence="2">Lupac 08</strain>
    </source>
</reference>
<organism evidence="1 2">
    <name type="scientific">Micromonospora lupini str. Lupac 08</name>
    <dbReference type="NCBI Taxonomy" id="1150864"/>
    <lineage>
        <taxon>Bacteria</taxon>
        <taxon>Bacillati</taxon>
        <taxon>Actinomycetota</taxon>
        <taxon>Actinomycetes</taxon>
        <taxon>Micromonosporales</taxon>
        <taxon>Micromonosporaceae</taxon>
        <taxon>Micromonospora</taxon>
    </lineage>
</organism>
<dbReference type="Pfam" id="PF19692">
    <property type="entry name" value="DUF6193"/>
    <property type="match status" value="1"/>
</dbReference>
<name>I0L5L0_9ACTN</name>
<comment type="caution">
    <text evidence="1">The sequence shown here is derived from an EMBL/GenBank/DDBJ whole genome shotgun (WGS) entry which is preliminary data.</text>
</comment>
<gene>
    <name evidence="1" type="ORF">MILUP08_44024</name>
</gene>
<dbReference type="Proteomes" id="UP000003448">
    <property type="component" value="Unassembled WGS sequence"/>
</dbReference>
<dbReference type="EMBL" id="CAIE01000031">
    <property type="protein sequence ID" value="CCH19107.1"/>
    <property type="molecule type" value="Genomic_DNA"/>
</dbReference>
<evidence type="ECO:0000313" key="1">
    <source>
        <dbReference type="EMBL" id="CCH19107.1"/>
    </source>
</evidence>
<dbReference type="OrthoDB" id="3378006at2"/>